<protein>
    <submittedName>
        <fullName evidence="1">Phage tail protein</fullName>
    </submittedName>
</protein>
<sequence>MLNALTGNNKAQLLPPNHSEIQGNILNYNDLEPILGQGISLLKGMKSHPNDKLKPWLVWEYGLGALVSYIDNLDDVLQEGLTWQRIRGTKESLKMALNWLDFSSAKIEESNSQRHFYRYQIHLQHYANLNDVQKITQLAELSNPCRAKLSRITYQLDIRELKLSHANYGALLSDQSGIRYRLNNGELVRISTLRKHQSCSHASVSAKVAYQRKDNCLFSMAVYPKLGAFKLSAQPKPRYLFSSSHNRVSTRHYKLGHTYWSGGWQAQSWLNHFGPQVIIKHQGLS</sequence>
<dbReference type="InterPro" id="IPR006521">
    <property type="entry name" value="Tail_protein_I"/>
</dbReference>
<reference evidence="2" key="2">
    <citation type="submission" date="2019-06" db="EMBL/GenBank/DDBJ databases">
        <title>Co-occurence of chitin degradation, pigmentation and bioactivity in marine Pseudoalteromonas.</title>
        <authorList>
            <person name="Sonnenschein E.C."/>
            <person name="Bech P.K."/>
        </authorList>
    </citation>
    <scope>NUCLEOTIDE SEQUENCE [LARGE SCALE GENOMIC DNA]</scope>
    <source>
        <strain evidence="2">S1189</strain>
    </source>
</reference>
<name>A0A5S3YYE3_9GAMM</name>
<evidence type="ECO:0000313" key="2">
    <source>
        <dbReference type="Proteomes" id="UP000307362"/>
    </source>
</evidence>
<comment type="caution">
    <text evidence="1">The sequence shown here is derived from an EMBL/GenBank/DDBJ whole genome shotgun (WGS) entry which is preliminary data.</text>
</comment>
<reference evidence="1 2" key="1">
    <citation type="submission" date="2017-12" db="EMBL/GenBank/DDBJ databases">
        <authorList>
            <person name="Paulsen S."/>
            <person name="Gram L.K."/>
        </authorList>
    </citation>
    <scope>NUCLEOTIDE SEQUENCE [LARGE SCALE GENOMIC DNA]</scope>
    <source>
        <strain evidence="1 2">S1189</strain>
    </source>
</reference>
<dbReference type="RefSeq" id="WP_138566038.1">
    <property type="nucleotide sequence ID" value="NZ_PNCM01000005.1"/>
</dbReference>
<accession>A0A5S3YYE3</accession>
<proteinExistence type="predicted"/>
<dbReference type="Proteomes" id="UP000307362">
    <property type="component" value="Unassembled WGS sequence"/>
</dbReference>
<dbReference type="EMBL" id="PNCM01000005">
    <property type="protein sequence ID" value="TMP83748.1"/>
    <property type="molecule type" value="Genomic_DNA"/>
</dbReference>
<dbReference type="AlphaFoldDB" id="A0A5S3YYE3"/>
<gene>
    <name evidence="1" type="ORF">CWB73_00950</name>
</gene>
<dbReference type="OrthoDB" id="6281542at2"/>
<dbReference type="Pfam" id="PF09684">
    <property type="entry name" value="Tail_P2_I"/>
    <property type="match status" value="1"/>
</dbReference>
<organism evidence="1 2">
    <name type="scientific">Pseudoalteromonas phenolica</name>
    <dbReference type="NCBI Taxonomy" id="161398"/>
    <lineage>
        <taxon>Bacteria</taxon>
        <taxon>Pseudomonadati</taxon>
        <taxon>Pseudomonadota</taxon>
        <taxon>Gammaproteobacteria</taxon>
        <taxon>Alteromonadales</taxon>
        <taxon>Pseudoalteromonadaceae</taxon>
        <taxon>Pseudoalteromonas</taxon>
    </lineage>
</organism>
<evidence type="ECO:0000313" key="1">
    <source>
        <dbReference type="EMBL" id="TMP83748.1"/>
    </source>
</evidence>